<dbReference type="Proteomes" id="UP001055072">
    <property type="component" value="Unassembled WGS sequence"/>
</dbReference>
<accession>A0ACB8UK48</accession>
<comment type="caution">
    <text evidence="1">The sequence shown here is derived from an EMBL/GenBank/DDBJ whole genome shotgun (WGS) entry which is preliminary data.</text>
</comment>
<evidence type="ECO:0000313" key="1">
    <source>
        <dbReference type="EMBL" id="KAI0094713.1"/>
    </source>
</evidence>
<name>A0ACB8UK48_9APHY</name>
<protein>
    <submittedName>
        <fullName evidence="1">Uncharacterized protein</fullName>
    </submittedName>
</protein>
<keyword evidence="2" id="KW-1185">Reference proteome</keyword>
<reference evidence="1" key="1">
    <citation type="journal article" date="2021" name="Environ. Microbiol.">
        <title>Gene family expansions and transcriptome signatures uncover fungal adaptations to wood decay.</title>
        <authorList>
            <person name="Hage H."/>
            <person name="Miyauchi S."/>
            <person name="Viragh M."/>
            <person name="Drula E."/>
            <person name="Min B."/>
            <person name="Chaduli D."/>
            <person name="Navarro D."/>
            <person name="Favel A."/>
            <person name="Norest M."/>
            <person name="Lesage-Meessen L."/>
            <person name="Balint B."/>
            <person name="Merenyi Z."/>
            <person name="de Eugenio L."/>
            <person name="Morin E."/>
            <person name="Martinez A.T."/>
            <person name="Baldrian P."/>
            <person name="Stursova M."/>
            <person name="Martinez M.J."/>
            <person name="Novotny C."/>
            <person name="Magnuson J.K."/>
            <person name="Spatafora J.W."/>
            <person name="Maurice S."/>
            <person name="Pangilinan J."/>
            <person name="Andreopoulos W."/>
            <person name="LaButti K."/>
            <person name="Hundley H."/>
            <person name="Na H."/>
            <person name="Kuo A."/>
            <person name="Barry K."/>
            <person name="Lipzen A."/>
            <person name="Henrissat B."/>
            <person name="Riley R."/>
            <person name="Ahrendt S."/>
            <person name="Nagy L.G."/>
            <person name="Grigoriev I.V."/>
            <person name="Martin F."/>
            <person name="Rosso M.N."/>
        </authorList>
    </citation>
    <scope>NUCLEOTIDE SEQUENCE</scope>
    <source>
        <strain evidence="1">CBS 384.51</strain>
    </source>
</reference>
<sequence length="372" mass="41023">MFLVKLSQDIIICYILYGAYWSTGIRQPPATVIDGMSGKGDTALRVVPAASDDGIFNGQSEGMDNRLNFGRLKESASTNSEEDKPRQSSSVPNLRLTQRILSLGRNSSFTIRRQRGRDDSVAEDTARAGCRSLHGPAASLHDVGERVTKPTPEPDTSERPCSSPCATHAHHGSDHPTSFECETGTTVDDALEVEGDAVLEYSDEHADFKSLEFSPLDESVILMLREMDEGMLESTLCQETMEDHPLETIYEESDSDEHPHLSAIDLRLSSGTNSKTTAIQTVTSPLEKVQRKDDTDDTLPADSSSVTSHETRDVAGQWEGGKGPRVNSYVDILPPLVRPFSFQRRTAPCVNSRLHERDASFLPMYVDYEDVD</sequence>
<evidence type="ECO:0000313" key="2">
    <source>
        <dbReference type="Proteomes" id="UP001055072"/>
    </source>
</evidence>
<gene>
    <name evidence="1" type="ORF">BDY19DRAFT_38426</name>
</gene>
<dbReference type="EMBL" id="MU274900">
    <property type="protein sequence ID" value="KAI0094713.1"/>
    <property type="molecule type" value="Genomic_DNA"/>
</dbReference>
<proteinExistence type="predicted"/>
<organism evidence="1 2">
    <name type="scientific">Irpex rosettiformis</name>
    <dbReference type="NCBI Taxonomy" id="378272"/>
    <lineage>
        <taxon>Eukaryota</taxon>
        <taxon>Fungi</taxon>
        <taxon>Dikarya</taxon>
        <taxon>Basidiomycota</taxon>
        <taxon>Agaricomycotina</taxon>
        <taxon>Agaricomycetes</taxon>
        <taxon>Polyporales</taxon>
        <taxon>Irpicaceae</taxon>
        <taxon>Irpex</taxon>
    </lineage>
</organism>